<dbReference type="AlphaFoldDB" id="A0A8J6LYC3"/>
<dbReference type="Gene3D" id="2.40.10.340">
    <property type="entry name" value="Rod shape-determining protein MreC, domain 1"/>
    <property type="match status" value="1"/>
</dbReference>
<keyword evidence="5" id="KW-0472">Membrane</keyword>
<organism evidence="7 8">
    <name type="scientific">Neptunicella marina</name>
    <dbReference type="NCBI Taxonomy" id="2125989"/>
    <lineage>
        <taxon>Bacteria</taxon>
        <taxon>Pseudomonadati</taxon>
        <taxon>Pseudomonadota</taxon>
        <taxon>Gammaproteobacteria</taxon>
        <taxon>Alteromonadales</taxon>
        <taxon>Alteromonadaceae</taxon>
        <taxon>Neptunicella</taxon>
    </lineage>
</organism>
<dbReference type="RefSeq" id="WP_186506591.1">
    <property type="nucleotide sequence ID" value="NZ_JACNEP010000006.1"/>
</dbReference>
<proteinExistence type="inferred from homology"/>
<dbReference type="InterPro" id="IPR042177">
    <property type="entry name" value="Cell/Rod_1"/>
</dbReference>
<keyword evidence="5" id="KW-1133">Transmembrane helix</keyword>
<protein>
    <recommendedName>
        <fullName evidence="2 4">Cell shape-determining protein MreC</fullName>
    </recommendedName>
    <alternativeName>
        <fullName evidence="4">Cell shape protein MreC</fullName>
    </alternativeName>
</protein>
<evidence type="ECO:0000256" key="5">
    <source>
        <dbReference type="SAM" id="Phobius"/>
    </source>
</evidence>
<dbReference type="InterPro" id="IPR007221">
    <property type="entry name" value="MreC"/>
</dbReference>
<evidence type="ECO:0000256" key="1">
    <source>
        <dbReference type="ARBA" id="ARBA00009369"/>
    </source>
</evidence>
<reference evidence="7" key="1">
    <citation type="journal article" date="2018" name="Int. J. Syst. Evol. Microbiol.">
        <title>Neptunicella marina gen. nov., sp. nov., isolated from surface seawater.</title>
        <authorList>
            <person name="Liu X."/>
            <person name="Lai Q."/>
            <person name="Du Y."/>
            <person name="Zhang X."/>
            <person name="Liu Z."/>
            <person name="Sun F."/>
            <person name="Shao Z."/>
        </authorList>
    </citation>
    <scope>NUCLEOTIDE SEQUENCE</scope>
    <source>
        <strain evidence="7">S27-2</strain>
    </source>
</reference>
<comment type="similarity">
    <text evidence="1 4">Belongs to the MreC family.</text>
</comment>
<dbReference type="PIRSF" id="PIRSF038471">
    <property type="entry name" value="MreC"/>
    <property type="match status" value="1"/>
</dbReference>
<feature type="domain" description="Rod shape-determining protein MreC beta-barrel core" evidence="6">
    <location>
        <begin position="124"/>
        <end position="270"/>
    </location>
</feature>
<evidence type="ECO:0000256" key="2">
    <source>
        <dbReference type="ARBA" id="ARBA00013855"/>
    </source>
</evidence>
<dbReference type="GO" id="GO:0008360">
    <property type="term" value="P:regulation of cell shape"/>
    <property type="evidence" value="ECO:0007669"/>
    <property type="project" value="UniProtKB-KW"/>
</dbReference>
<name>A0A8J6LYC3_9ALTE</name>
<evidence type="ECO:0000313" key="8">
    <source>
        <dbReference type="Proteomes" id="UP000601768"/>
    </source>
</evidence>
<dbReference type="Pfam" id="PF04085">
    <property type="entry name" value="MreC"/>
    <property type="match status" value="1"/>
</dbReference>
<dbReference type="PANTHER" id="PTHR34138:SF1">
    <property type="entry name" value="CELL SHAPE-DETERMINING PROTEIN MREC"/>
    <property type="match status" value="1"/>
</dbReference>
<feature type="transmembrane region" description="Helical" evidence="5">
    <location>
        <begin position="12"/>
        <end position="30"/>
    </location>
</feature>
<gene>
    <name evidence="7" type="primary">mreC</name>
    <name evidence="7" type="ORF">H8B19_09520</name>
</gene>
<accession>A0A8J6LYC3</accession>
<keyword evidence="3 4" id="KW-0133">Cell shape</keyword>
<sequence>MNTLFARGPSLINRLLLALVMSMVLMAVDIKMDGFNAVRMYLSSLVSPLQYIANLPGEMLNWTSQRITTQQKLVVENNQLRAEHMRMSEALQRVTFLENENAKLRALLGSPVRPEVKKMVAELMAVDNDPYSHQIVINKGAIDGVYEGQPVLDENGIVGQVLHVASTNSRVLLISDFTHAIPIRVVRNDVRAIASGSGQLNALLLDHVPHSTDIEVGDVLYSSGLGNVFPEGYPVARVSKIAHDDSQPFATIVATPVAELDRIKYLLLLWTTDAPSQPVVKKEKAK</sequence>
<comment type="caution">
    <text evidence="7">The sequence shown here is derived from an EMBL/GenBank/DDBJ whole genome shotgun (WGS) entry which is preliminary data.</text>
</comment>
<dbReference type="InterPro" id="IPR042175">
    <property type="entry name" value="Cell/Rod_MreC_2"/>
</dbReference>
<dbReference type="NCBIfam" id="TIGR00219">
    <property type="entry name" value="mreC"/>
    <property type="match status" value="1"/>
</dbReference>
<dbReference type="PANTHER" id="PTHR34138">
    <property type="entry name" value="CELL SHAPE-DETERMINING PROTEIN MREC"/>
    <property type="match status" value="1"/>
</dbReference>
<keyword evidence="5" id="KW-0812">Transmembrane</keyword>
<evidence type="ECO:0000256" key="3">
    <source>
        <dbReference type="ARBA" id="ARBA00022960"/>
    </source>
</evidence>
<dbReference type="InterPro" id="IPR055342">
    <property type="entry name" value="MreC_beta-barrel_core"/>
</dbReference>
<dbReference type="Proteomes" id="UP000601768">
    <property type="component" value="Unassembled WGS sequence"/>
</dbReference>
<evidence type="ECO:0000259" key="6">
    <source>
        <dbReference type="Pfam" id="PF04085"/>
    </source>
</evidence>
<evidence type="ECO:0000313" key="7">
    <source>
        <dbReference type="EMBL" id="MBC3766119.1"/>
    </source>
</evidence>
<dbReference type="EMBL" id="JACNEP010000006">
    <property type="protein sequence ID" value="MBC3766119.1"/>
    <property type="molecule type" value="Genomic_DNA"/>
</dbReference>
<dbReference type="Gene3D" id="2.40.10.350">
    <property type="entry name" value="Rod shape-determining protein MreC, domain 2"/>
    <property type="match status" value="1"/>
</dbReference>
<reference evidence="7" key="2">
    <citation type="submission" date="2020-08" db="EMBL/GenBank/DDBJ databases">
        <authorList>
            <person name="Lai Q."/>
        </authorList>
    </citation>
    <scope>NUCLEOTIDE SEQUENCE</scope>
    <source>
        <strain evidence="7">S27-2</strain>
    </source>
</reference>
<keyword evidence="8" id="KW-1185">Reference proteome</keyword>
<comment type="function">
    <text evidence="4">Involved in formation and maintenance of cell shape.</text>
</comment>
<dbReference type="GO" id="GO:0005886">
    <property type="term" value="C:plasma membrane"/>
    <property type="evidence" value="ECO:0007669"/>
    <property type="project" value="TreeGrafter"/>
</dbReference>
<evidence type="ECO:0000256" key="4">
    <source>
        <dbReference type="PIRNR" id="PIRNR038471"/>
    </source>
</evidence>
<dbReference type="FunFam" id="2.40.10.340:FF:000001">
    <property type="entry name" value="Cell shape-determining protein MreC"/>
    <property type="match status" value="1"/>
</dbReference>